<dbReference type="InterPro" id="IPR010300">
    <property type="entry name" value="CDO_1"/>
</dbReference>
<dbReference type="InterPro" id="IPR011051">
    <property type="entry name" value="RmlC_Cupin_sf"/>
</dbReference>
<dbReference type="GO" id="GO:0042412">
    <property type="term" value="P:taurine biosynthetic process"/>
    <property type="evidence" value="ECO:0007669"/>
    <property type="project" value="UniProtKB-UniRule"/>
</dbReference>
<reference evidence="10 11" key="1">
    <citation type="submission" date="2019-10" db="EMBL/GenBank/DDBJ databases">
        <title>Assembly and Annotation for the nematode Trichostrongylus colubriformis.</title>
        <authorList>
            <person name="Martin J."/>
        </authorList>
    </citation>
    <scope>NUCLEOTIDE SEQUENCE [LARGE SCALE GENOMIC DNA]</scope>
    <source>
        <strain evidence="10">G859</strain>
        <tissue evidence="10">Whole worm</tissue>
    </source>
</reference>
<evidence type="ECO:0000256" key="3">
    <source>
        <dbReference type="ARBA" id="ARBA00013133"/>
    </source>
</evidence>
<dbReference type="PANTHER" id="PTHR12918:SF1">
    <property type="entry name" value="CYSTEINE DIOXYGENASE TYPE 1"/>
    <property type="match status" value="1"/>
</dbReference>
<keyword evidence="5" id="KW-0883">Thioether bond</keyword>
<dbReference type="EC" id="1.13.11.20" evidence="3 9"/>
<comment type="similarity">
    <text evidence="2 9">Belongs to the cysteine dioxygenase family.</text>
</comment>
<dbReference type="AlphaFoldDB" id="A0AAN8ISA1"/>
<organism evidence="10 11">
    <name type="scientific">Trichostrongylus colubriformis</name>
    <name type="common">Black scour worm</name>
    <dbReference type="NCBI Taxonomy" id="6319"/>
    <lineage>
        <taxon>Eukaryota</taxon>
        <taxon>Metazoa</taxon>
        <taxon>Ecdysozoa</taxon>
        <taxon>Nematoda</taxon>
        <taxon>Chromadorea</taxon>
        <taxon>Rhabditida</taxon>
        <taxon>Rhabditina</taxon>
        <taxon>Rhabditomorpha</taxon>
        <taxon>Strongyloidea</taxon>
        <taxon>Trichostrongylidae</taxon>
        <taxon>Trichostrongylus</taxon>
    </lineage>
</organism>
<comment type="pathway">
    <text evidence="1 9">Organosulfur biosynthesis; taurine biosynthesis; hypotaurine from L-cysteine: step 1/2.</text>
</comment>
<proteinExistence type="inferred from homology"/>
<evidence type="ECO:0000256" key="8">
    <source>
        <dbReference type="ARBA" id="ARBA00023004"/>
    </source>
</evidence>
<dbReference type="EMBL" id="WIXE01003269">
    <property type="protein sequence ID" value="KAK5984091.1"/>
    <property type="molecule type" value="Genomic_DNA"/>
</dbReference>
<keyword evidence="6 9" id="KW-0223">Dioxygenase</keyword>
<keyword evidence="11" id="KW-1185">Reference proteome</keyword>
<evidence type="ECO:0000313" key="11">
    <source>
        <dbReference type="Proteomes" id="UP001331761"/>
    </source>
</evidence>
<evidence type="ECO:0000256" key="5">
    <source>
        <dbReference type="ARBA" id="ARBA00022784"/>
    </source>
</evidence>
<accession>A0AAN8ISA1</accession>
<dbReference type="Pfam" id="PF05995">
    <property type="entry name" value="CDO_I"/>
    <property type="match status" value="1"/>
</dbReference>
<evidence type="ECO:0000256" key="9">
    <source>
        <dbReference type="RuleBase" id="RU366010"/>
    </source>
</evidence>
<comment type="catalytic activity">
    <reaction evidence="9">
        <text>L-cysteine + O2 = 3-sulfino-L-alanine + H(+)</text>
        <dbReference type="Rhea" id="RHEA:20441"/>
        <dbReference type="ChEBI" id="CHEBI:15378"/>
        <dbReference type="ChEBI" id="CHEBI:15379"/>
        <dbReference type="ChEBI" id="CHEBI:35235"/>
        <dbReference type="ChEBI" id="CHEBI:61085"/>
        <dbReference type="EC" id="1.13.11.20"/>
    </reaction>
</comment>
<gene>
    <name evidence="10" type="ORF">GCK32_004547</name>
</gene>
<evidence type="ECO:0000256" key="2">
    <source>
        <dbReference type="ARBA" id="ARBA00006622"/>
    </source>
</evidence>
<dbReference type="Proteomes" id="UP001331761">
    <property type="component" value="Unassembled WGS sequence"/>
</dbReference>
<dbReference type="PANTHER" id="PTHR12918">
    <property type="entry name" value="CYSTEINE DIOXYGENASE"/>
    <property type="match status" value="1"/>
</dbReference>
<protein>
    <recommendedName>
        <fullName evidence="3 9">Cysteine dioxygenase</fullName>
        <ecNumber evidence="3 9">1.13.11.20</ecNumber>
    </recommendedName>
</protein>
<comment type="cofactor">
    <cofactor evidence="9">
        <name>Fe cation</name>
        <dbReference type="ChEBI" id="CHEBI:24875"/>
    </cofactor>
    <text evidence="9">Binds 1 Fe cation per subunit.</text>
</comment>
<evidence type="ECO:0000256" key="1">
    <source>
        <dbReference type="ARBA" id="ARBA00004759"/>
    </source>
</evidence>
<dbReference type="GO" id="GO:0017172">
    <property type="term" value="F:cysteine dioxygenase activity"/>
    <property type="evidence" value="ECO:0007669"/>
    <property type="project" value="UniProtKB-UniRule"/>
</dbReference>
<comment type="caution">
    <text evidence="10">The sequence shown here is derived from an EMBL/GenBank/DDBJ whole genome shotgun (WGS) entry which is preliminary data.</text>
</comment>
<dbReference type="Gene3D" id="2.60.120.10">
    <property type="entry name" value="Jelly Rolls"/>
    <property type="match status" value="1"/>
</dbReference>
<sequence>MKPADSPLDTSTRTANTFTWLHSFACRFSRNMVTLTELVATLRQIFADSEVNVAEVMHLMESYKSNPAEWKQYANFDEHK</sequence>
<evidence type="ECO:0000256" key="6">
    <source>
        <dbReference type="ARBA" id="ARBA00022964"/>
    </source>
</evidence>
<keyword evidence="4 9" id="KW-0479">Metal-binding</keyword>
<evidence type="ECO:0000256" key="7">
    <source>
        <dbReference type="ARBA" id="ARBA00023002"/>
    </source>
</evidence>
<dbReference type="GO" id="GO:0008198">
    <property type="term" value="F:ferrous iron binding"/>
    <property type="evidence" value="ECO:0007669"/>
    <property type="project" value="TreeGrafter"/>
</dbReference>
<evidence type="ECO:0000256" key="4">
    <source>
        <dbReference type="ARBA" id="ARBA00022723"/>
    </source>
</evidence>
<dbReference type="SUPFAM" id="SSF51182">
    <property type="entry name" value="RmlC-like cupins"/>
    <property type="match status" value="1"/>
</dbReference>
<name>A0AAN8ISA1_TRICO</name>
<keyword evidence="8 9" id="KW-0408">Iron</keyword>
<keyword evidence="7 9" id="KW-0560">Oxidoreductase</keyword>
<dbReference type="InterPro" id="IPR014710">
    <property type="entry name" value="RmlC-like_jellyroll"/>
</dbReference>
<dbReference type="GO" id="GO:0019448">
    <property type="term" value="P:L-cysteine catabolic process"/>
    <property type="evidence" value="ECO:0007669"/>
    <property type="project" value="TreeGrafter"/>
</dbReference>
<evidence type="ECO:0000313" key="10">
    <source>
        <dbReference type="EMBL" id="KAK5984091.1"/>
    </source>
</evidence>